<accession>H0G809</accession>
<evidence type="ECO:0000313" key="2">
    <source>
        <dbReference type="Proteomes" id="UP000004038"/>
    </source>
</evidence>
<reference evidence="1 2" key="1">
    <citation type="journal article" date="2012" name="J. Bacteriol.">
        <title>Draft Genome Sequence of Sinorhizobium meliloti CCNWSX0020, a Nitrogen-Fixing Symbiont with Copper Tolerance Capability Isolated from Lead-Zinc Mine Tailings.</title>
        <authorList>
            <person name="Li Z."/>
            <person name="Ma Z."/>
            <person name="Hao X."/>
            <person name="Wei G."/>
        </authorList>
    </citation>
    <scope>NUCLEOTIDE SEQUENCE [LARGE SCALE GENOMIC DNA]</scope>
    <source>
        <strain evidence="1 2">CCNWSX0020</strain>
    </source>
</reference>
<gene>
    <name evidence="1" type="ORF">SM0020_28220</name>
</gene>
<dbReference type="Proteomes" id="UP000004038">
    <property type="component" value="Unassembled WGS sequence"/>
</dbReference>
<evidence type="ECO:0000313" key="1">
    <source>
        <dbReference type="EMBL" id="EHK74526.1"/>
    </source>
</evidence>
<organism evidence="1 2">
    <name type="scientific">Sinorhizobium meliloti CCNWSX0020</name>
    <dbReference type="NCBI Taxonomy" id="1107881"/>
    <lineage>
        <taxon>Bacteria</taxon>
        <taxon>Pseudomonadati</taxon>
        <taxon>Pseudomonadota</taxon>
        <taxon>Alphaproteobacteria</taxon>
        <taxon>Hyphomicrobiales</taxon>
        <taxon>Rhizobiaceae</taxon>
        <taxon>Sinorhizobium/Ensifer group</taxon>
        <taxon>Sinorhizobium</taxon>
    </lineage>
</organism>
<dbReference type="EMBL" id="AGVV01000084">
    <property type="protein sequence ID" value="EHK74526.1"/>
    <property type="molecule type" value="Genomic_DNA"/>
</dbReference>
<dbReference type="AlphaFoldDB" id="H0G809"/>
<dbReference type="PATRIC" id="fig|1107881.3.peg.5719"/>
<proteinExistence type="predicted"/>
<name>H0G809_RHIML</name>
<protein>
    <submittedName>
        <fullName evidence="1">Uncharacterized protein</fullName>
    </submittedName>
</protein>
<sequence>MFDLIVQNRRALRYHLFQQPAQLRDVPLPLAEIIDVLPDCLVAIDSESSKEGPTGGPDAQVLVKDKQRGWDCVDYALRLDMAVPQQAIEIGKGACKGPSG</sequence>